<dbReference type="PANTHER" id="PTHR36443:SF1">
    <property type="entry name" value="BSR5223 PROTEIN"/>
    <property type="match status" value="1"/>
</dbReference>
<proteinExistence type="predicted"/>
<dbReference type="Pfam" id="PF11146">
    <property type="entry name" value="DUF2905"/>
    <property type="match status" value="1"/>
</dbReference>
<keyword evidence="1" id="KW-1133">Transmembrane helix</keyword>
<dbReference type="EMBL" id="FMXA01000008">
    <property type="protein sequence ID" value="SDA47299.1"/>
    <property type="molecule type" value="Genomic_DNA"/>
</dbReference>
<dbReference type="RefSeq" id="WP_200779820.1">
    <property type="nucleotide sequence ID" value="NZ_CALJSX010000049.1"/>
</dbReference>
<dbReference type="Proteomes" id="UP000199689">
    <property type="component" value="Unassembled WGS sequence"/>
</dbReference>
<feature type="transmembrane region" description="Helical" evidence="1">
    <location>
        <begin position="45"/>
        <end position="66"/>
    </location>
</feature>
<accession>A0A1G5VN57</accession>
<dbReference type="InterPro" id="IPR021320">
    <property type="entry name" value="DUF2905"/>
</dbReference>
<protein>
    <recommendedName>
        <fullName evidence="4">DUF2905 domain-containing protein</fullName>
    </recommendedName>
</protein>
<keyword evidence="3" id="KW-1185">Reference proteome</keyword>
<keyword evidence="1" id="KW-0812">Transmembrane</keyword>
<gene>
    <name evidence="2" type="ORF">SAMN02910343_00754</name>
</gene>
<organism evidence="2 3">
    <name type="scientific">Allisonella histaminiformans</name>
    <dbReference type="NCBI Taxonomy" id="209880"/>
    <lineage>
        <taxon>Bacteria</taxon>
        <taxon>Bacillati</taxon>
        <taxon>Bacillota</taxon>
        <taxon>Negativicutes</taxon>
        <taxon>Veillonellales</taxon>
        <taxon>Veillonellaceae</taxon>
        <taxon>Allisonella</taxon>
    </lineage>
</organism>
<dbReference type="GeneID" id="87755786"/>
<evidence type="ECO:0000313" key="2">
    <source>
        <dbReference type="EMBL" id="SDA47299.1"/>
    </source>
</evidence>
<name>A0A1G5VN57_9FIRM</name>
<keyword evidence="1" id="KW-0472">Membrane</keyword>
<dbReference type="PANTHER" id="PTHR36443">
    <property type="entry name" value="BSR5223 PROTEIN"/>
    <property type="match status" value="1"/>
</dbReference>
<dbReference type="STRING" id="209880.SAMN02910343_00754"/>
<evidence type="ECO:0000313" key="3">
    <source>
        <dbReference type="Proteomes" id="UP000199689"/>
    </source>
</evidence>
<dbReference type="AlphaFoldDB" id="A0A1G5VN57"/>
<evidence type="ECO:0008006" key="4">
    <source>
        <dbReference type="Google" id="ProtNLM"/>
    </source>
</evidence>
<feature type="transmembrane region" description="Helical" evidence="1">
    <location>
        <begin position="5"/>
        <end position="25"/>
    </location>
</feature>
<sequence length="68" mass="7451">MGKSLIFLGVILIAAGILISIGGKIPFMGNLPGDIHFKSGNTEIYFPWVTCLLISFLGTIILNIFFRH</sequence>
<evidence type="ECO:0000256" key="1">
    <source>
        <dbReference type="SAM" id="Phobius"/>
    </source>
</evidence>
<reference evidence="2 3" key="1">
    <citation type="submission" date="2016-10" db="EMBL/GenBank/DDBJ databases">
        <authorList>
            <person name="de Groot N.N."/>
        </authorList>
    </citation>
    <scope>NUCLEOTIDE SEQUENCE [LARGE SCALE GENOMIC DNA]</scope>
    <source>
        <strain evidence="2 3">DSM 15230</strain>
    </source>
</reference>